<name>A0ABQ2CAZ5_9MICC</name>
<dbReference type="Proteomes" id="UP000658754">
    <property type="component" value="Unassembled WGS sequence"/>
</dbReference>
<comment type="caution">
    <text evidence="3">The sequence shown here is derived from an EMBL/GenBank/DDBJ whole genome shotgun (WGS) entry which is preliminary data.</text>
</comment>
<keyword evidence="4" id="KW-1185">Reference proteome</keyword>
<evidence type="ECO:0000313" key="3">
    <source>
        <dbReference type="EMBL" id="GGI71605.1"/>
    </source>
</evidence>
<proteinExistence type="predicted"/>
<keyword evidence="1" id="KW-0812">Transmembrane</keyword>
<keyword evidence="1" id="KW-1133">Transmembrane helix</keyword>
<keyword evidence="1" id="KW-0472">Membrane</keyword>
<gene>
    <name evidence="3" type="ORF">GCM10007175_05560</name>
</gene>
<accession>A0ABQ2CAZ5</accession>
<evidence type="ECO:0000256" key="1">
    <source>
        <dbReference type="SAM" id="Phobius"/>
    </source>
</evidence>
<evidence type="ECO:0000259" key="2">
    <source>
        <dbReference type="Pfam" id="PF07811"/>
    </source>
</evidence>
<feature type="domain" description="TadE-like" evidence="2">
    <location>
        <begin position="9"/>
        <end position="51"/>
    </location>
</feature>
<reference evidence="4" key="1">
    <citation type="journal article" date="2019" name="Int. J. Syst. Evol. Microbiol.">
        <title>The Global Catalogue of Microorganisms (GCM) 10K type strain sequencing project: providing services to taxonomists for standard genome sequencing and annotation.</title>
        <authorList>
            <consortium name="The Broad Institute Genomics Platform"/>
            <consortium name="The Broad Institute Genome Sequencing Center for Infectious Disease"/>
            <person name="Wu L."/>
            <person name="Ma J."/>
        </authorList>
    </citation>
    <scope>NUCLEOTIDE SEQUENCE [LARGE SCALE GENOMIC DNA]</scope>
    <source>
        <strain evidence="4">CGMCC 1.3601</strain>
    </source>
</reference>
<protein>
    <recommendedName>
        <fullName evidence="2">TadE-like domain-containing protein</fullName>
    </recommendedName>
</protein>
<dbReference type="EMBL" id="BMKV01000001">
    <property type="protein sequence ID" value="GGI71605.1"/>
    <property type="molecule type" value="Genomic_DNA"/>
</dbReference>
<feature type="transmembrane region" description="Helical" evidence="1">
    <location>
        <begin position="12"/>
        <end position="33"/>
    </location>
</feature>
<organism evidence="3 4">
    <name type="scientific">Pseudarthrobacter scleromae</name>
    <dbReference type="NCBI Taxonomy" id="158897"/>
    <lineage>
        <taxon>Bacteria</taxon>
        <taxon>Bacillati</taxon>
        <taxon>Actinomycetota</taxon>
        <taxon>Actinomycetes</taxon>
        <taxon>Micrococcales</taxon>
        <taxon>Micrococcaceae</taxon>
        <taxon>Pseudarthrobacter</taxon>
    </lineage>
</organism>
<evidence type="ECO:0000313" key="4">
    <source>
        <dbReference type="Proteomes" id="UP000658754"/>
    </source>
</evidence>
<sequence length="135" mass="14142">MIKPQKERGAVAVEMAIVLPLLLMLLIGIIEFGRVFNVQISLSQAAREGARHAAVHFNDDDLDVDAAALGAAPSLNELPVTVDDNADECALGADVRVTATVALDSLTGLFDAELLGMPVIFPMELTGVGVMRCGG</sequence>
<dbReference type="RefSeq" id="WP_188728174.1">
    <property type="nucleotide sequence ID" value="NZ_BMKV01000001.1"/>
</dbReference>
<dbReference type="InterPro" id="IPR012495">
    <property type="entry name" value="TadE-like_dom"/>
</dbReference>
<dbReference type="Pfam" id="PF07811">
    <property type="entry name" value="TadE"/>
    <property type="match status" value="1"/>
</dbReference>